<proteinExistence type="predicted"/>
<dbReference type="SUPFAM" id="SSF54001">
    <property type="entry name" value="Cysteine proteinases"/>
    <property type="match status" value="1"/>
</dbReference>
<gene>
    <name evidence="2" type="ORF">TCE0_018f05095</name>
</gene>
<dbReference type="InterPro" id="IPR050164">
    <property type="entry name" value="Peptidase_C19"/>
</dbReference>
<evidence type="ECO:0000313" key="2">
    <source>
        <dbReference type="EMBL" id="GAM36194.1"/>
    </source>
</evidence>
<dbReference type="InterPro" id="IPR028889">
    <property type="entry name" value="USP"/>
</dbReference>
<keyword evidence="2" id="KW-0378">Hydrolase</keyword>
<dbReference type="GO" id="GO:0016579">
    <property type="term" value="P:protein deubiquitination"/>
    <property type="evidence" value="ECO:0007669"/>
    <property type="project" value="InterPro"/>
</dbReference>
<dbReference type="Pfam" id="PF00443">
    <property type="entry name" value="UCH"/>
    <property type="match status" value="1"/>
</dbReference>
<protein>
    <submittedName>
        <fullName evidence="2">Ubiquitin carboxyl-terminal hydrolase</fullName>
    </submittedName>
</protein>
<dbReference type="InterPro" id="IPR001394">
    <property type="entry name" value="Peptidase_C19_UCH"/>
</dbReference>
<dbReference type="GO" id="GO:0005634">
    <property type="term" value="C:nucleus"/>
    <property type="evidence" value="ECO:0007669"/>
    <property type="project" value="TreeGrafter"/>
</dbReference>
<dbReference type="AlphaFoldDB" id="A0A510NW28"/>
<dbReference type="InterPro" id="IPR038765">
    <property type="entry name" value="Papain-like_cys_pep_sf"/>
</dbReference>
<dbReference type="PANTHER" id="PTHR24006">
    <property type="entry name" value="UBIQUITIN CARBOXYL-TERMINAL HYDROLASE"/>
    <property type="match status" value="1"/>
</dbReference>
<name>A0A510NW28_TALPI</name>
<dbReference type="GO" id="GO:0031647">
    <property type="term" value="P:regulation of protein stability"/>
    <property type="evidence" value="ECO:0007669"/>
    <property type="project" value="TreeGrafter"/>
</dbReference>
<dbReference type="GO" id="GO:0004843">
    <property type="term" value="F:cysteine-type deubiquitinase activity"/>
    <property type="evidence" value="ECO:0007669"/>
    <property type="project" value="InterPro"/>
</dbReference>
<dbReference type="Proteomes" id="UP000053095">
    <property type="component" value="Unassembled WGS sequence"/>
</dbReference>
<reference evidence="3" key="1">
    <citation type="journal article" date="2015" name="Genome Announc.">
        <title>Draft genome sequence of Talaromyces cellulolyticus strain Y-94, a source of lignocellulosic biomass-degrading enzymes.</title>
        <authorList>
            <person name="Fujii T."/>
            <person name="Koike H."/>
            <person name="Sawayama S."/>
            <person name="Yano S."/>
            <person name="Inoue H."/>
        </authorList>
    </citation>
    <scope>NUCLEOTIDE SEQUENCE [LARGE SCALE GENOMIC DNA]</scope>
    <source>
        <strain evidence="3">Y-94</strain>
    </source>
</reference>
<evidence type="ECO:0000259" key="1">
    <source>
        <dbReference type="PROSITE" id="PS50235"/>
    </source>
</evidence>
<organism evidence="2 3">
    <name type="scientific">Talaromyces pinophilus</name>
    <name type="common">Penicillium pinophilum</name>
    <dbReference type="NCBI Taxonomy" id="128442"/>
    <lineage>
        <taxon>Eukaryota</taxon>
        <taxon>Fungi</taxon>
        <taxon>Dikarya</taxon>
        <taxon>Ascomycota</taxon>
        <taxon>Pezizomycotina</taxon>
        <taxon>Eurotiomycetes</taxon>
        <taxon>Eurotiomycetidae</taxon>
        <taxon>Eurotiales</taxon>
        <taxon>Trichocomaceae</taxon>
        <taxon>Talaromyces</taxon>
        <taxon>Talaromyces sect. Talaromyces</taxon>
    </lineage>
</organism>
<dbReference type="PROSITE" id="PS50235">
    <property type="entry name" value="USP_3"/>
    <property type="match status" value="1"/>
</dbReference>
<dbReference type="PANTHER" id="PTHR24006:SF644">
    <property type="entry name" value="UBIQUITIN CARBOXYL-TERMINAL HYDROLASE 7"/>
    <property type="match status" value="1"/>
</dbReference>
<keyword evidence="3" id="KW-1185">Reference proteome</keyword>
<dbReference type="GO" id="GO:0005829">
    <property type="term" value="C:cytosol"/>
    <property type="evidence" value="ECO:0007669"/>
    <property type="project" value="TreeGrafter"/>
</dbReference>
<feature type="domain" description="USP" evidence="1">
    <location>
        <begin position="1"/>
        <end position="248"/>
    </location>
</feature>
<sequence length="269" mass="30875">MQTSKEAVSTKELTDALGWGPADLAPQDVQRWQSTFHEELATRTEMLPIRHILERLLVGQTMSCVSFSPQEKRSWRLENFWEMPLNVRNLRSLDESLQDYIQPWYLEPENDSINTVVMFDKFPPILNLHLKRFAYDPAVDDFKKVDDFFEFPEEIDLGPFVESSDPASKSESWIYRLVSVVVHEGSYEGGVYYVYVRPEKDGGFFKIHDEQVTPVPLPEVFEAGYGSVEGGNGEGWSKTATLLCYCRMSRLDDIFVDIADSDIPTSVHD</sequence>
<dbReference type="Gene3D" id="3.90.70.10">
    <property type="entry name" value="Cysteine proteinases"/>
    <property type="match status" value="1"/>
</dbReference>
<accession>A0A510NW28</accession>
<dbReference type="EMBL" id="DF933814">
    <property type="protein sequence ID" value="GAM36194.1"/>
    <property type="molecule type" value="Genomic_DNA"/>
</dbReference>
<evidence type="ECO:0000313" key="3">
    <source>
        <dbReference type="Proteomes" id="UP000053095"/>
    </source>
</evidence>